<protein>
    <submittedName>
        <fullName evidence="2">SFRICE_039167</fullName>
    </submittedName>
</protein>
<feature type="compositionally biased region" description="Polar residues" evidence="1">
    <location>
        <begin position="1"/>
        <end position="11"/>
    </location>
</feature>
<feature type="region of interest" description="Disordered" evidence="1">
    <location>
        <begin position="1"/>
        <end position="77"/>
    </location>
</feature>
<feature type="region of interest" description="Disordered" evidence="1">
    <location>
        <begin position="574"/>
        <end position="595"/>
    </location>
</feature>
<dbReference type="AlphaFoldDB" id="A0A2H1WWF9"/>
<feature type="region of interest" description="Disordered" evidence="1">
    <location>
        <begin position="406"/>
        <end position="555"/>
    </location>
</feature>
<gene>
    <name evidence="2" type="ORF">SFRICE_039167</name>
</gene>
<feature type="compositionally biased region" description="Basic residues" evidence="1">
    <location>
        <begin position="532"/>
        <end position="546"/>
    </location>
</feature>
<proteinExistence type="predicted"/>
<dbReference type="EMBL" id="ODYU01011577">
    <property type="protein sequence ID" value="SOQ57405.1"/>
    <property type="molecule type" value="Genomic_DNA"/>
</dbReference>
<feature type="region of interest" description="Disordered" evidence="1">
    <location>
        <begin position="101"/>
        <end position="128"/>
    </location>
</feature>
<sequence length="736" mass="81163">MRPSKSYQPRTSRPIFTPEHDNDTGYPRRTSRVRISAGHDEMTGRIPYDSNVQLTKPRSNLVRKDRGMRERPNNSIHLDSNLMDSAIKLNQDVNVKVSKDRVKVGLTDTSNSPKKPKSPNDPKKSQAVSCECEGGGVTGKDLCYGRCFGQTPSSPQPCSGSCQSNLYGQVNTTIPPCKPANFGYDQMPRTYGSECDEKIHCACGGKIIDPKATDKKTTKKKKFKSTSASTDIEIPKLTKSGKTAAGEITRIGSLKPINEIKPISKGDIKLPGKIPKVKVSDKTILDPKDLNIDKIGSQNIKVGSDIDIKVPDKIPKVKVGDKTIVDRKDLNIDKIGSQTIKVGSDLDIKVPDKIPKVKVGDKTVVDRKDLNIDKIGSQNIKVGSDMDIKVPDKIPKVKVGDKTVLDPRDLTTDSKNIKPSSEGEIKLPDKSPKVKIDDKTTSESKDPSSPKDKDDDKTTSEPKDPSIPKTDSKSTDKPGAERKSSSKRKDKKSKVSLAPGAKKDSTSPRDQFTPKVGGDIPPDKKDSISSKGGRRKSRKGSPKKVPVKMGPPVKPVVKLSCGWIDHKSLMKLRSEMSVETSGFKACKRKRRPPPIDRSVELDFEEAIKYYTTKNPHLFKDLIDKSLEGTVYEEKPEKPEPTRMDRAKSIFQKLLPKSKPIEPEPPVEEREELCECPYGRIPPPLGYDPIPALPPRELAKYYPKRGLKLSVGGKGSLSPGLPDLFPLISRQQEACEY</sequence>
<evidence type="ECO:0000313" key="2">
    <source>
        <dbReference type="EMBL" id="SOQ57405.1"/>
    </source>
</evidence>
<feature type="compositionally biased region" description="Basic residues" evidence="1">
    <location>
        <begin position="485"/>
        <end position="494"/>
    </location>
</feature>
<feature type="compositionally biased region" description="Basic and acidic residues" evidence="1">
    <location>
        <begin position="62"/>
        <end position="72"/>
    </location>
</feature>
<evidence type="ECO:0000256" key="1">
    <source>
        <dbReference type="SAM" id="MobiDB-lite"/>
    </source>
</evidence>
<reference evidence="2" key="1">
    <citation type="submission" date="2016-07" db="EMBL/GenBank/DDBJ databases">
        <authorList>
            <person name="Bretaudeau A."/>
        </authorList>
    </citation>
    <scope>NUCLEOTIDE SEQUENCE</scope>
    <source>
        <strain evidence="2">Rice</strain>
        <tissue evidence="2">Whole body</tissue>
    </source>
</reference>
<accession>A0A2H1WWF9</accession>
<name>A0A2H1WWF9_SPOFR</name>
<feature type="compositionally biased region" description="Basic and acidic residues" evidence="1">
    <location>
        <begin position="406"/>
        <end position="484"/>
    </location>
</feature>
<organism evidence="2">
    <name type="scientific">Spodoptera frugiperda</name>
    <name type="common">Fall armyworm</name>
    <dbReference type="NCBI Taxonomy" id="7108"/>
    <lineage>
        <taxon>Eukaryota</taxon>
        <taxon>Metazoa</taxon>
        <taxon>Ecdysozoa</taxon>
        <taxon>Arthropoda</taxon>
        <taxon>Hexapoda</taxon>
        <taxon>Insecta</taxon>
        <taxon>Pterygota</taxon>
        <taxon>Neoptera</taxon>
        <taxon>Endopterygota</taxon>
        <taxon>Lepidoptera</taxon>
        <taxon>Glossata</taxon>
        <taxon>Ditrysia</taxon>
        <taxon>Noctuoidea</taxon>
        <taxon>Noctuidae</taxon>
        <taxon>Amphipyrinae</taxon>
        <taxon>Spodoptera</taxon>
    </lineage>
</organism>